<evidence type="ECO:0000313" key="3">
    <source>
        <dbReference type="EMBL" id="PCC82263.1"/>
    </source>
</evidence>
<dbReference type="Gene3D" id="3.40.50.1820">
    <property type="entry name" value="alpha/beta hydrolase"/>
    <property type="match status" value="1"/>
</dbReference>
<accession>A0A2A4AH60</accession>
<dbReference type="AlphaFoldDB" id="A0A2A4AH60"/>
<keyword evidence="1" id="KW-0732">Signal</keyword>
<dbReference type="PANTHER" id="PTHR37574:SF1">
    <property type="entry name" value="LIPASE B"/>
    <property type="match status" value="1"/>
</dbReference>
<name>A0A2A4AH60_9CORY</name>
<proteinExistence type="predicted"/>
<evidence type="ECO:0000259" key="2">
    <source>
        <dbReference type="Pfam" id="PF00561"/>
    </source>
</evidence>
<dbReference type="Proteomes" id="UP000218690">
    <property type="component" value="Unassembled WGS sequence"/>
</dbReference>
<evidence type="ECO:0000313" key="4">
    <source>
        <dbReference type="Proteomes" id="UP000218690"/>
    </source>
</evidence>
<gene>
    <name evidence="3" type="ORF">COM45_09615</name>
</gene>
<dbReference type="Pfam" id="PF00561">
    <property type="entry name" value="Abhydrolase_1"/>
    <property type="match status" value="1"/>
</dbReference>
<protein>
    <submittedName>
        <fullName evidence="3">Triacylglycerol lipase</fullName>
    </submittedName>
</protein>
<feature type="domain" description="AB hydrolase-1" evidence="2">
    <location>
        <begin position="48"/>
        <end position="183"/>
    </location>
</feature>
<dbReference type="InterPro" id="IPR000073">
    <property type="entry name" value="AB_hydrolase_1"/>
</dbReference>
<dbReference type="PANTHER" id="PTHR37574">
    <property type="entry name" value="LIPASE B"/>
    <property type="match status" value="1"/>
</dbReference>
<reference evidence="3 4" key="1">
    <citation type="submission" date="2017-09" db="EMBL/GenBank/DDBJ databases">
        <title>Draft Genome Sequence of Corynebacterium accolens AH4003.</title>
        <authorList>
            <person name="Chen Y."/>
            <person name="Oosthuysen W.F."/>
            <person name="Kelley S."/>
            <person name="Horswill A."/>
        </authorList>
    </citation>
    <scope>NUCLEOTIDE SEQUENCE [LARGE SCALE GENOMIC DNA]</scope>
    <source>
        <strain evidence="3 4">AH4003</strain>
    </source>
</reference>
<sequence>MRRITTFLTASFLAATVSIAPAQAATFETSVPESYGINDPSCVSDVEPVVLIHGTSDNSSAWTDLIPRLQEQNMCVWAFDYGADDVTLQNAIPAMKAIGDLDASAREIAEQIEYVRSATGSDKVNLVGHSQGGLHTKTFTQLYGSPEEVSRVVAIGGNYHGTTLSGMGPALSDIAKVMPKLAAFLGTTAGIQQLQGSDFIEKMNKLPDTAPGVKYTSIYSPADTTVTPNETSKLTAVPGADVENVSLGDVCEAPAAHPDLPHDSCALDQVMWGLTR</sequence>
<feature type="chain" id="PRO_5012426716" evidence="1">
    <location>
        <begin position="25"/>
        <end position="276"/>
    </location>
</feature>
<dbReference type="InterPro" id="IPR053228">
    <property type="entry name" value="Stereospecific_Lipase"/>
</dbReference>
<organism evidence="3 4">
    <name type="scientific">Corynebacterium accolens</name>
    <dbReference type="NCBI Taxonomy" id="38284"/>
    <lineage>
        <taxon>Bacteria</taxon>
        <taxon>Bacillati</taxon>
        <taxon>Actinomycetota</taxon>
        <taxon>Actinomycetes</taxon>
        <taxon>Mycobacteriales</taxon>
        <taxon>Corynebacteriaceae</taxon>
        <taxon>Corynebacterium</taxon>
    </lineage>
</organism>
<feature type="signal peptide" evidence="1">
    <location>
        <begin position="1"/>
        <end position="24"/>
    </location>
</feature>
<dbReference type="InterPro" id="IPR029058">
    <property type="entry name" value="AB_hydrolase_fold"/>
</dbReference>
<evidence type="ECO:0000256" key="1">
    <source>
        <dbReference type="SAM" id="SignalP"/>
    </source>
</evidence>
<dbReference type="EMBL" id="NWBP01000032">
    <property type="protein sequence ID" value="PCC82263.1"/>
    <property type="molecule type" value="Genomic_DNA"/>
</dbReference>
<comment type="caution">
    <text evidence="3">The sequence shown here is derived from an EMBL/GenBank/DDBJ whole genome shotgun (WGS) entry which is preliminary data.</text>
</comment>
<dbReference type="SUPFAM" id="SSF53474">
    <property type="entry name" value="alpha/beta-Hydrolases"/>
    <property type="match status" value="1"/>
</dbReference>
<dbReference type="GO" id="GO:0003824">
    <property type="term" value="F:catalytic activity"/>
    <property type="evidence" value="ECO:0007669"/>
    <property type="project" value="UniProtKB-ARBA"/>
</dbReference>